<name>A0A0G4IYW5_PLABS</name>
<gene>
    <name evidence="5" type="ORF">PBRA_008033</name>
    <name evidence="6" type="ORF">PLBR_LOCUS2295</name>
</gene>
<dbReference type="InterPro" id="IPR002068">
    <property type="entry name" value="A-crystallin/Hsp20_dom"/>
</dbReference>
<dbReference type="Proteomes" id="UP000039324">
    <property type="component" value="Unassembled WGS sequence"/>
</dbReference>
<dbReference type="Pfam" id="PF00011">
    <property type="entry name" value="HSP20"/>
    <property type="match status" value="1"/>
</dbReference>
<dbReference type="InterPro" id="IPR008978">
    <property type="entry name" value="HSP20-like_chaperone"/>
</dbReference>
<comment type="similarity">
    <text evidence="2 3">Belongs to the small heat shock protein (HSP20) family.</text>
</comment>
<dbReference type="EMBL" id="OVEO01000003">
    <property type="protein sequence ID" value="SPQ95080.1"/>
    <property type="molecule type" value="Genomic_DNA"/>
</dbReference>
<dbReference type="STRING" id="37360.A0A0G4IYW5"/>
<dbReference type="Gene3D" id="2.60.40.790">
    <property type="match status" value="1"/>
</dbReference>
<dbReference type="CDD" id="cd06464">
    <property type="entry name" value="ACD_sHsps-like"/>
    <property type="match status" value="1"/>
</dbReference>
<evidence type="ECO:0000313" key="7">
    <source>
        <dbReference type="Proteomes" id="UP000039324"/>
    </source>
</evidence>
<dbReference type="SUPFAM" id="SSF49764">
    <property type="entry name" value="HSP20-like chaperones"/>
    <property type="match status" value="1"/>
</dbReference>
<keyword evidence="1" id="KW-0346">Stress response</keyword>
<protein>
    <recommendedName>
        <fullName evidence="4">SHSP domain-containing protein</fullName>
    </recommendedName>
</protein>
<dbReference type="AlphaFoldDB" id="A0A0G4IYW5"/>
<evidence type="ECO:0000313" key="8">
    <source>
        <dbReference type="Proteomes" id="UP000290189"/>
    </source>
</evidence>
<reference evidence="5 7" key="1">
    <citation type="submission" date="2015-02" db="EMBL/GenBank/DDBJ databases">
        <authorList>
            <person name="Chooi Y.-H."/>
        </authorList>
    </citation>
    <scope>NUCLEOTIDE SEQUENCE [LARGE SCALE GENOMIC DNA]</scope>
    <source>
        <strain evidence="5">E3</strain>
    </source>
</reference>
<keyword evidence="7" id="KW-1185">Reference proteome</keyword>
<evidence type="ECO:0000313" key="5">
    <source>
        <dbReference type="EMBL" id="CEP00299.1"/>
    </source>
</evidence>
<dbReference type="PANTHER" id="PTHR11527">
    <property type="entry name" value="HEAT-SHOCK PROTEIN 20 FAMILY MEMBER"/>
    <property type="match status" value="1"/>
</dbReference>
<sequence>MGFNGQVTTYAAPFAPVCRQGKSYFGNPGQYVPDTYQCFGNDLLGSYGAAAGDALQFGTKFFSHDDRDYLRADFKDCQSSYMLYIDTPGAKKDDCSIKCDPATHVLNITVHFKGWESSAQQSKVLWSERPVGYMTRQIKLPADADVNKVCAKEECGILRLAFPKMTGKDVLSMVDIQVQ</sequence>
<evidence type="ECO:0000256" key="2">
    <source>
        <dbReference type="PROSITE-ProRule" id="PRU00285"/>
    </source>
</evidence>
<reference evidence="6 8" key="2">
    <citation type="submission" date="2018-03" db="EMBL/GenBank/DDBJ databases">
        <authorList>
            <person name="Fogelqvist J."/>
        </authorList>
    </citation>
    <scope>NUCLEOTIDE SEQUENCE [LARGE SCALE GENOMIC DNA]</scope>
</reference>
<evidence type="ECO:0000256" key="3">
    <source>
        <dbReference type="RuleBase" id="RU003616"/>
    </source>
</evidence>
<dbReference type="OrthoDB" id="5511210at2759"/>
<geneLocation type="mitochondrion" evidence="6"/>
<organism evidence="5 7">
    <name type="scientific">Plasmodiophora brassicae</name>
    <name type="common">Clubroot disease agent</name>
    <dbReference type="NCBI Taxonomy" id="37360"/>
    <lineage>
        <taxon>Eukaryota</taxon>
        <taxon>Sar</taxon>
        <taxon>Rhizaria</taxon>
        <taxon>Endomyxa</taxon>
        <taxon>Phytomyxea</taxon>
        <taxon>Plasmodiophorida</taxon>
        <taxon>Plasmodiophoridae</taxon>
        <taxon>Plasmodiophora</taxon>
    </lineage>
</organism>
<dbReference type="EMBL" id="CDSF01000100">
    <property type="protein sequence ID" value="CEP00299.1"/>
    <property type="molecule type" value="Genomic_DNA"/>
</dbReference>
<proteinExistence type="inferred from homology"/>
<evidence type="ECO:0000259" key="4">
    <source>
        <dbReference type="PROSITE" id="PS01031"/>
    </source>
</evidence>
<feature type="domain" description="SHSP" evidence="4">
    <location>
        <begin position="63"/>
        <end position="179"/>
    </location>
</feature>
<keyword evidence="6" id="KW-0496">Mitochondrion</keyword>
<evidence type="ECO:0000256" key="1">
    <source>
        <dbReference type="ARBA" id="ARBA00023016"/>
    </source>
</evidence>
<dbReference type="PROSITE" id="PS01031">
    <property type="entry name" value="SHSP"/>
    <property type="match status" value="1"/>
</dbReference>
<dbReference type="InterPro" id="IPR031107">
    <property type="entry name" value="Small_HSP"/>
</dbReference>
<evidence type="ECO:0000313" key="6">
    <source>
        <dbReference type="EMBL" id="SPQ95080.1"/>
    </source>
</evidence>
<dbReference type="Proteomes" id="UP000290189">
    <property type="component" value="Unassembled WGS sequence"/>
</dbReference>
<accession>A0A0G4IYW5</accession>